<dbReference type="SUPFAM" id="SSF50044">
    <property type="entry name" value="SH3-domain"/>
    <property type="match status" value="1"/>
</dbReference>
<dbReference type="PROSITE" id="PS50002">
    <property type="entry name" value="SH3"/>
    <property type="match status" value="1"/>
</dbReference>
<evidence type="ECO:0000256" key="1">
    <source>
        <dbReference type="ARBA" id="ARBA00022443"/>
    </source>
</evidence>
<dbReference type="CDD" id="cd00174">
    <property type="entry name" value="SH3"/>
    <property type="match status" value="1"/>
</dbReference>
<feature type="compositionally biased region" description="Polar residues" evidence="3">
    <location>
        <begin position="100"/>
        <end position="119"/>
    </location>
</feature>
<feature type="region of interest" description="Disordered" evidence="3">
    <location>
        <begin position="100"/>
        <end position="145"/>
    </location>
</feature>
<proteinExistence type="predicted"/>
<evidence type="ECO:0000256" key="3">
    <source>
        <dbReference type="SAM" id="MobiDB-lite"/>
    </source>
</evidence>
<dbReference type="InterPro" id="IPR001452">
    <property type="entry name" value="SH3_domain"/>
</dbReference>
<keyword evidence="1 2" id="KW-0728">SH3 domain</keyword>
<dbReference type="AlphaFoldDB" id="A0A6U4L2U2"/>
<reference evidence="5" key="1">
    <citation type="submission" date="2021-01" db="EMBL/GenBank/DDBJ databases">
        <authorList>
            <person name="Corre E."/>
            <person name="Pelletier E."/>
            <person name="Niang G."/>
            <person name="Scheremetjew M."/>
            <person name="Finn R."/>
            <person name="Kale V."/>
            <person name="Holt S."/>
            <person name="Cochrane G."/>
            <person name="Meng A."/>
            <person name="Brown T."/>
            <person name="Cohen L."/>
        </authorList>
    </citation>
    <scope>NUCLEOTIDE SEQUENCE</scope>
    <source>
        <strain evidence="5">CCMP644</strain>
    </source>
</reference>
<accession>A0A6U4L2U2</accession>
<evidence type="ECO:0000256" key="2">
    <source>
        <dbReference type="PROSITE-ProRule" id="PRU00192"/>
    </source>
</evidence>
<gene>
    <name evidence="5" type="ORF">HAND00432_LOCUS37046</name>
</gene>
<feature type="compositionally biased region" description="Basic and acidic residues" evidence="3">
    <location>
        <begin position="120"/>
        <end position="139"/>
    </location>
</feature>
<evidence type="ECO:0000313" key="5">
    <source>
        <dbReference type="EMBL" id="CAD8986033.1"/>
    </source>
</evidence>
<protein>
    <recommendedName>
        <fullName evidence="4">SH3 domain-containing protein</fullName>
    </recommendedName>
</protein>
<feature type="compositionally biased region" description="Basic and acidic residues" evidence="3">
    <location>
        <begin position="162"/>
        <end position="176"/>
    </location>
</feature>
<organism evidence="5">
    <name type="scientific">Hemiselmis andersenii</name>
    <name type="common">Cryptophyte alga</name>
    <dbReference type="NCBI Taxonomy" id="464988"/>
    <lineage>
        <taxon>Eukaryota</taxon>
        <taxon>Cryptophyceae</taxon>
        <taxon>Cryptomonadales</taxon>
        <taxon>Hemiselmidaceae</taxon>
        <taxon>Hemiselmis</taxon>
    </lineage>
</organism>
<feature type="region of interest" description="Disordered" evidence="3">
    <location>
        <begin position="159"/>
        <end position="195"/>
    </location>
</feature>
<evidence type="ECO:0000259" key="4">
    <source>
        <dbReference type="PROSITE" id="PS50002"/>
    </source>
</evidence>
<feature type="domain" description="SH3" evidence="4">
    <location>
        <begin position="244"/>
        <end position="307"/>
    </location>
</feature>
<feature type="compositionally biased region" description="Gly residues" evidence="3">
    <location>
        <begin position="44"/>
        <end position="55"/>
    </location>
</feature>
<feature type="region of interest" description="Disordered" evidence="3">
    <location>
        <begin position="43"/>
        <end position="87"/>
    </location>
</feature>
<dbReference type="InterPro" id="IPR036028">
    <property type="entry name" value="SH3-like_dom_sf"/>
</dbReference>
<dbReference type="SMART" id="SM00326">
    <property type="entry name" value="SH3"/>
    <property type="match status" value="1"/>
</dbReference>
<dbReference type="EMBL" id="HBFX01061407">
    <property type="protein sequence ID" value="CAD8986033.1"/>
    <property type="molecule type" value="Transcribed_RNA"/>
</dbReference>
<name>A0A6U4L2U2_HEMAN</name>
<sequence length="314" mass="34242">MGRRRGKDVGSLRAKWLNMREQDSTWSEGLVLWVQEKPLLVEQCGGGSGNGGSGGKTLPPSPAGGRVNLQVLPPTPKAVPPPRHHTYKAGYAATPLYKPTSRNASQQHRPTPATDLNNHASDRPKSPSESDSHSPRRWGEAPAVKHSWIPERGRFVAPPKVGADREEEGVARESRKPQPVSFTYFNHPPTDTPRSGEPILYAPAERFAVPEMNVKAALEQDDSPQEEAAAWEGEEWGESLEGVMVGEMLIVVCEYKAEHADELDLKEGDEVLVVSCATETGGRDWIIGRCNGKEGLVPLTHVGCLDIHSFTGVE</sequence>
<dbReference type="Gene3D" id="2.30.30.40">
    <property type="entry name" value="SH3 Domains"/>
    <property type="match status" value="1"/>
</dbReference>
<dbReference type="Pfam" id="PF07653">
    <property type="entry name" value="SH3_2"/>
    <property type="match status" value="1"/>
</dbReference>